<evidence type="ECO:0000256" key="7">
    <source>
        <dbReference type="ARBA" id="ARBA00022630"/>
    </source>
</evidence>
<dbReference type="NCBIfam" id="TIGR01037">
    <property type="entry name" value="pyrD_sub1_fam"/>
    <property type="match status" value="1"/>
</dbReference>
<comment type="similarity">
    <text evidence="4 13">Belongs to the dihydroorotate dehydrogenase family. Type 1 subfamily.</text>
</comment>
<dbReference type="PANTHER" id="PTHR48109">
    <property type="entry name" value="DIHYDROOROTATE DEHYDROGENASE (QUINONE), MITOCHONDRIAL-RELATED"/>
    <property type="match status" value="1"/>
</dbReference>
<dbReference type="InterPro" id="IPR024920">
    <property type="entry name" value="Dihydroorotate_DH_1"/>
</dbReference>
<dbReference type="InterPro" id="IPR001295">
    <property type="entry name" value="Dihydroorotate_DH_CS"/>
</dbReference>
<dbReference type="GO" id="GO:0005737">
    <property type="term" value="C:cytoplasm"/>
    <property type="evidence" value="ECO:0007669"/>
    <property type="project" value="UniProtKB-SubCell"/>
</dbReference>
<evidence type="ECO:0000259" key="14">
    <source>
        <dbReference type="Pfam" id="PF01180"/>
    </source>
</evidence>
<feature type="binding site" evidence="13">
    <location>
        <position position="51"/>
    </location>
    <ligand>
        <name>substrate</name>
    </ligand>
</feature>
<feature type="domain" description="Dihydroorotate dehydrogenase catalytic" evidence="14">
    <location>
        <begin position="10"/>
        <end position="292"/>
    </location>
</feature>
<evidence type="ECO:0000313" key="15">
    <source>
        <dbReference type="EMBL" id="GGE41574.1"/>
    </source>
</evidence>
<feature type="binding site" evidence="13">
    <location>
        <begin position="51"/>
        <end position="52"/>
    </location>
    <ligand>
        <name>FMN</name>
        <dbReference type="ChEBI" id="CHEBI:58210"/>
    </ligand>
</feature>
<dbReference type="RefSeq" id="WP_188693100.1">
    <property type="nucleotide sequence ID" value="NZ_BMIR01000008.1"/>
</dbReference>
<feature type="binding site" evidence="13">
    <location>
        <position position="105"/>
    </location>
    <ligand>
        <name>FMN</name>
        <dbReference type="ChEBI" id="CHEBI:58210"/>
    </ligand>
</feature>
<keyword evidence="8 13" id="KW-0288">FMN</keyword>
<dbReference type="InterPro" id="IPR012135">
    <property type="entry name" value="Dihydroorotate_DH_1_2"/>
</dbReference>
<feature type="binding site" evidence="13">
    <location>
        <begin position="249"/>
        <end position="250"/>
    </location>
    <ligand>
        <name>FMN</name>
        <dbReference type="ChEBI" id="CHEBI:58210"/>
    </ligand>
</feature>
<dbReference type="PANTHER" id="PTHR48109:SF1">
    <property type="entry name" value="DIHYDROOROTATE DEHYDROGENASE (FUMARATE)"/>
    <property type="match status" value="1"/>
</dbReference>
<keyword evidence="6 13" id="KW-0963">Cytoplasm</keyword>
<evidence type="ECO:0000256" key="12">
    <source>
        <dbReference type="ARBA" id="ARBA00048996"/>
    </source>
</evidence>
<evidence type="ECO:0000256" key="6">
    <source>
        <dbReference type="ARBA" id="ARBA00022490"/>
    </source>
</evidence>
<keyword evidence="9 13" id="KW-0665">Pyrimidine biosynthesis</keyword>
<dbReference type="FunFam" id="3.20.20.70:FF:000069">
    <property type="entry name" value="Dihydroorotate dehydrogenase"/>
    <property type="match status" value="1"/>
</dbReference>
<comment type="cofactor">
    <cofactor evidence="13">
        <name>FMN</name>
        <dbReference type="ChEBI" id="CHEBI:58210"/>
    </cofactor>
    <text evidence="13">Binds 1 FMN per subunit.</text>
</comment>
<dbReference type="InterPro" id="IPR033888">
    <property type="entry name" value="DHOD_1B"/>
</dbReference>
<evidence type="ECO:0000256" key="11">
    <source>
        <dbReference type="ARBA" id="ARBA00023027"/>
    </source>
</evidence>
<feature type="binding site" evidence="13">
    <location>
        <begin position="271"/>
        <end position="272"/>
    </location>
    <ligand>
        <name>FMN</name>
        <dbReference type="ChEBI" id="CHEBI:58210"/>
    </ligand>
</feature>
<dbReference type="InterPro" id="IPR005720">
    <property type="entry name" value="Dihydroorotate_DH_cat"/>
</dbReference>
<keyword evidence="10 13" id="KW-0560">Oxidoreductase</keyword>
<dbReference type="EMBL" id="BMIR01000008">
    <property type="protein sequence ID" value="GGE41574.1"/>
    <property type="molecule type" value="Genomic_DNA"/>
</dbReference>
<keyword evidence="16" id="KW-1185">Reference proteome</keyword>
<protein>
    <recommendedName>
        <fullName evidence="13">Dihydroorotate dehydrogenase</fullName>
        <shortName evidence="13">DHOD</shortName>
        <shortName evidence="13">DHODase</shortName>
        <shortName evidence="13">DHOdehase</shortName>
        <ecNumber evidence="13">1.3.-.-</ecNumber>
    </recommendedName>
</protein>
<dbReference type="PROSITE" id="PS00911">
    <property type="entry name" value="DHODEHASE_1"/>
    <property type="match status" value="1"/>
</dbReference>
<accession>A0A8J2VVG0</accession>
<evidence type="ECO:0000256" key="9">
    <source>
        <dbReference type="ARBA" id="ARBA00022975"/>
    </source>
</evidence>
<dbReference type="SUPFAM" id="SSF51395">
    <property type="entry name" value="FMN-linked oxidoreductases"/>
    <property type="match status" value="1"/>
</dbReference>
<feature type="binding site" evidence="13">
    <location>
        <position position="171"/>
    </location>
    <ligand>
        <name>FMN</name>
        <dbReference type="ChEBI" id="CHEBI:58210"/>
    </ligand>
</feature>
<comment type="catalytic activity">
    <reaction evidence="12">
        <text>(S)-dihydroorotate + NAD(+) = orotate + NADH + H(+)</text>
        <dbReference type="Rhea" id="RHEA:13513"/>
        <dbReference type="ChEBI" id="CHEBI:15378"/>
        <dbReference type="ChEBI" id="CHEBI:30839"/>
        <dbReference type="ChEBI" id="CHEBI:30864"/>
        <dbReference type="ChEBI" id="CHEBI:57540"/>
        <dbReference type="ChEBI" id="CHEBI:57945"/>
        <dbReference type="EC" id="1.3.1.14"/>
    </reaction>
</comment>
<comment type="subcellular location">
    <subcellularLocation>
        <location evidence="2 13">Cytoplasm</location>
    </subcellularLocation>
</comment>
<dbReference type="CDD" id="cd04740">
    <property type="entry name" value="DHOD_1B_like"/>
    <property type="match status" value="1"/>
</dbReference>
<reference evidence="15" key="2">
    <citation type="submission" date="2020-09" db="EMBL/GenBank/DDBJ databases">
        <authorList>
            <person name="Sun Q."/>
            <person name="Zhou Y."/>
        </authorList>
    </citation>
    <scope>NUCLEOTIDE SEQUENCE</scope>
    <source>
        <strain evidence="15">CGMCC 1.15371</strain>
    </source>
</reference>
<feature type="binding site" evidence="13">
    <location>
        <position position="133"/>
    </location>
    <ligand>
        <name>FMN</name>
        <dbReference type="ChEBI" id="CHEBI:58210"/>
    </ligand>
</feature>
<reference evidence="15" key="1">
    <citation type="journal article" date="2014" name="Int. J. Syst. Evol. Microbiol.">
        <title>Complete genome sequence of Corynebacterium casei LMG S-19264T (=DSM 44701T), isolated from a smear-ripened cheese.</title>
        <authorList>
            <consortium name="US DOE Joint Genome Institute (JGI-PGF)"/>
            <person name="Walter F."/>
            <person name="Albersmeier A."/>
            <person name="Kalinowski J."/>
            <person name="Ruckert C."/>
        </authorList>
    </citation>
    <scope>NUCLEOTIDE SEQUENCE</scope>
    <source>
        <strain evidence="15">CGMCC 1.15371</strain>
    </source>
</reference>
<evidence type="ECO:0000313" key="16">
    <source>
        <dbReference type="Proteomes" id="UP000628775"/>
    </source>
</evidence>
<dbReference type="InterPro" id="IPR013785">
    <property type="entry name" value="Aldolase_TIM"/>
</dbReference>
<dbReference type="GO" id="GO:0044205">
    <property type="term" value="P:'de novo' UMP biosynthetic process"/>
    <property type="evidence" value="ECO:0007669"/>
    <property type="project" value="UniProtKB-UniRule"/>
</dbReference>
<dbReference type="InterPro" id="IPR049622">
    <property type="entry name" value="Dihydroorotate_DH_I"/>
</dbReference>
<dbReference type="AlphaFoldDB" id="A0A8J2VVG0"/>
<comment type="function">
    <text evidence="1">Catalyzes the conversion of dihydroorotate to orotate with NAD(+) as electron acceptor.</text>
</comment>
<proteinExistence type="inferred from homology"/>
<evidence type="ECO:0000256" key="4">
    <source>
        <dbReference type="ARBA" id="ARBA00008008"/>
    </source>
</evidence>
<organism evidence="15 16">
    <name type="scientific">Pullulanibacillus camelliae</name>
    <dbReference type="NCBI Taxonomy" id="1707096"/>
    <lineage>
        <taxon>Bacteria</taxon>
        <taxon>Bacillati</taxon>
        <taxon>Bacillota</taxon>
        <taxon>Bacilli</taxon>
        <taxon>Bacillales</taxon>
        <taxon>Sporolactobacillaceae</taxon>
        <taxon>Pullulanibacillus</taxon>
    </lineage>
</organism>
<keyword evidence="7 13" id="KW-0285">Flavoprotein</keyword>
<keyword evidence="11" id="KW-0520">NAD</keyword>
<comment type="pathway">
    <text evidence="3">Pyrimidine metabolism; UMP biosynthesis via de novo pathway; orotate from (S)-dihydroorotate (NAD(+) route): step 1/1.</text>
</comment>
<feature type="binding site" evidence="13">
    <location>
        <position position="133"/>
    </location>
    <ligand>
        <name>substrate</name>
    </ligand>
</feature>
<dbReference type="EC" id="1.3.-.-" evidence="13"/>
<dbReference type="InterPro" id="IPR050074">
    <property type="entry name" value="DHO_dehydrogenase"/>
</dbReference>
<feature type="binding site" evidence="13">
    <location>
        <position position="27"/>
    </location>
    <ligand>
        <name>FMN</name>
        <dbReference type="ChEBI" id="CHEBI:58210"/>
    </ligand>
</feature>
<evidence type="ECO:0000256" key="3">
    <source>
        <dbReference type="ARBA" id="ARBA00004715"/>
    </source>
</evidence>
<evidence type="ECO:0000256" key="5">
    <source>
        <dbReference type="ARBA" id="ARBA00011669"/>
    </source>
</evidence>
<dbReference type="UniPathway" id="UPA00070">
    <property type="reaction ID" value="UER00945"/>
</dbReference>
<dbReference type="GO" id="GO:0004589">
    <property type="term" value="F:dihydroorotate dehydrogenase (NAD+) activity"/>
    <property type="evidence" value="ECO:0007669"/>
    <property type="project" value="UniProtKB-EC"/>
</dbReference>
<evidence type="ECO:0000256" key="13">
    <source>
        <dbReference type="HAMAP-Rule" id="MF_00224"/>
    </source>
</evidence>
<sequence length="314" mass="33392">MTDGNEAVDLSVDLPGLPMKNPIMPASGCFAFGQEFAELYDLDVLGAIAIKAATREPRFGNPTPRVAETAAGMLNAIGLQNPGVEHIMKEELRWLEHYQTPVLANIAGSTVDDYLFVAEQLSLDPRVGALELNISCPNVKEGGIAFGTVPDVAAELTGKVKAVSHLPVYVKLSPNVSDIVEMAQAVEHAGADGLSMVNTLLGMRMDLKTLTPILANKMGGLSGAAIKPVAIRMIYEVSQAVSIPIIGMGGIQSVDDCIEFLLAGASAVAIGTANFTDPWVCPNLIQALPQRLKAMHVTHIQELVGRSWKAWVTQ</sequence>
<evidence type="ECO:0000256" key="2">
    <source>
        <dbReference type="ARBA" id="ARBA00004496"/>
    </source>
</evidence>
<feature type="binding site" evidence="13">
    <location>
        <position position="197"/>
    </location>
    <ligand>
        <name>FMN</name>
        <dbReference type="ChEBI" id="CHEBI:58210"/>
    </ligand>
</feature>
<comment type="subunit">
    <text evidence="5">Heterotetramer of 2 PyrK and 2 PyrD type B subunits.</text>
</comment>
<dbReference type="Proteomes" id="UP000628775">
    <property type="component" value="Unassembled WGS sequence"/>
</dbReference>
<dbReference type="PROSITE" id="PS00912">
    <property type="entry name" value="DHODEHASE_2"/>
    <property type="match status" value="1"/>
</dbReference>
<feature type="active site" description="Nucleophile" evidence="13">
    <location>
        <position position="136"/>
    </location>
</feature>
<feature type="binding site" evidence="13">
    <location>
        <position position="223"/>
    </location>
    <ligand>
        <name>FMN</name>
        <dbReference type="ChEBI" id="CHEBI:58210"/>
    </ligand>
</feature>
<evidence type="ECO:0000256" key="10">
    <source>
        <dbReference type="ARBA" id="ARBA00023002"/>
    </source>
</evidence>
<dbReference type="NCBIfam" id="NF005574">
    <property type="entry name" value="PRK07259.1"/>
    <property type="match status" value="1"/>
</dbReference>
<evidence type="ECO:0000256" key="1">
    <source>
        <dbReference type="ARBA" id="ARBA00003616"/>
    </source>
</evidence>
<feature type="binding site" evidence="13">
    <location>
        <begin position="198"/>
        <end position="199"/>
    </location>
    <ligand>
        <name>substrate</name>
    </ligand>
</feature>
<evidence type="ECO:0000256" key="8">
    <source>
        <dbReference type="ARBA" id="ARBA00022643"/>
    </source>
</evidence>
<comment type="catalytic activity">
    <reaction evidence="13">
        <text>(S)-dihydroorotate + A = orotate + AH2</text>
        <dbReference type="Rhea" id="RHEA:18073"/>
        <dbReference type="ChEBI" id="CHEBI:13193"/>
        <dbReference type="ChEBI" id="CHEBI:17499"/>
        <dbReference type="ChEBI" id="CHEBI:30839"/>
        <dbReference type="ChEBI" id="CHEBI:30864"/>
    </reaction>
</comment>
<dbReference type="Pfam" id="PF01180">
    <property type="entry name" value="DHO_dh"/>
    <property type="match status" value="1"/>
</dbReference>
<feature type="binding site" evidence="13">
    <location>
        <begin position="75"/>
        <end position="79"/>
    </location>
    <ligand>
        <name>substrate</name>
    </ligand>
</feature>
<gene>
    <name evidence="13 15" type="primary">pyrD</name>
    <name evidence="15" type="ORF">GCM10011391_20410</name>
</gene>
<dbReference type="HAMAP" id="MF_00224">
    <property type="entry name" value="DHO_dh_type1"/>
    <property type="match status" value="1"/>
</dbReference>
<dbReference type="GO" id="GO:0006207">
    <property type="term" value="P:'de novo' pyrimidine nucleobase biosynthetic process"/>
    <property type="evidence" value="ECO:0007669"/>
    <property type="project" value="InterPro"/>
</dbReference>
<comment type="caution">
    <text evidence="15">The sequence shown here is derived from an EMBL/GenBank/DDBJ whole genome shotgun (WGS) entry which is preliminary data.</text>
</comment>
<dbReference type="PIRSF" id="PIRSF000164">
    <property type="entry name" value="DHO_oxidase"/>
    <property type="match status" value="1"/>
</dbReference>
<dbReference type="Gene3D" id="3.20.20.70">
    <property type="entry name" value="Aldolase class I"/>
    <property type="match status" value="1"/>
</dbReference>
<name>A0A8J2VVG0_9BACL</name>